<dbReference type="InterPro" id="IPR037219">
    <property type="entry name" value="Peptidase_M41-like"/>
</dbReference>
<evidence type="ECO:0000259" key="7">
    <source>
        <dbReference type="SMART" id="SM00382"/>
    </source>
</evidence>
<comment type="similarity">
    <text evidence="1">In the C-terminal section; belongs to the peptidase M41 family.</text>
</comment>
<name>D3BAN7_HETP5</name>
<dbReference type="AlphaFoldDB" id="D3BAN7"/>
<evidence type="ECO:0000256" key="2">
    <source>
        <dbReference type="ARBA" id="ARBA00010550"/>
    </source>
</evidence>
<proteinExistence type="inferred from homology"/>
<dbReference type="Pfam" id="PF21232">
    <property type="entry name" value="Yme1-like_N"/>
    <property type="match status" value="1"/>
</dbReference>
<gene>
    <name evidence="8" type="ORF">PPL_05615</name>
</gene>
<dbReference type="FunFam" id="3.40.50.300:FF:000352">
    <property type="entry name" value="ATP-dependent zinc metalloprotease FTSH 7, chloroplastic"/>
    <property type="match status" value="1"/>
</dbReference>
<comment type="caution">
    <text evidence="8">The sequence shown here is derived from an EMBL/GenBank/DDBJ whole genome shotgun (WGS) entry which is preliminary data.</text>
</comment>
<feature type="domain" description="AAA+ ATPase" evidence="7">
    <location>
        <begin position="491"/>
        <end position="624"/>
    </location>
</feature>
<accession>D3BAN7</accession>
<dbReference type="SUPFAM" id="SSF52540">
    <property type="entry name" value="P-loop containing nucleoside triphosphate hydrolases"/>
    <property type="match status" value="2"/>
</dbReference>
<dbReference type="GO" id="GO:0016887">
    <property type="term" value="F:ATP hydrolysis activity"/>
    <property type="evidence" value="ECO:0007669"/>
    <property type="project" value="InterPro"/>
</dbReference>
<dbReference type="PROSITE" id="PS51419">
    <property type="entry name" value="RAB"/>
    <property type="match status" value="1"/>
</dbReference>
<dbReference type="InterPro" id="IPR000642">
    <property type="entry name" value="Peptidase_M41"/>
</dbReference>
<dbReference type="Pfam" id="PF01434">
    <property type="entry name" value="Peptidase_M41"/>
    <property type="match status" value="1"/>
</dbReference>
<keyword evidence="3 8" id="KW-0645">Protease</keyword>
<keyword evidence="9" id="KW-1185">Reference proteome</keyword>
<dbReference type="SUPFAM" id="SSF140990">
    <property type="entry name" value="FtsH protease domain-like"/>
    <property type="match status" value="1"/>
</dbReference>
<dbReference type="SMART" id="SM00175">
    <property type="entry name" value="RAB"/>
    <property type="match status" value="1"/>
</dbReference>
<dbReference type="PROSITE" id="PS00674">
    <property type="entry name" value="AAA"/>
    <property type="match status" value="1"/>
</dbReference>
<dbReference type="GO" id="GO:0006515">
    <property type="term" value="P:protein quality control for misfolded or incompletely synthesized proteins"/>
    <property type="evidence" value="ECO:0007669"/>
    <property type="project" value="TreeGrafter"/>
</dbReference>
<dbReference type="GO" id="GO:0004176">
    <property type="term" value="F:ATP-dependent peptidase activity"/>
    <property type="evidence" value="ECO:0007669"/>
    <property type="project" value="InterPro"/>
</dbReference>
<dbReference type="CDD" id="cd19501">
    <property type="entry name" value="RecA-like_FtsH"/>
    <property type="match status" value="1"/>
</dbReference>
<dbReference type="GO" id="GO:0005743">
    <property type="term" value="C:mitochondrial inner membrane"/>
    <property type="evidence" value="ECO:0007669"/>
    <property type="project" value="TreeGrafter"/>
</dbReference>
<dbReference type="EMBL" id="ADBJ01000025">
    <property type="protein sequence ID" value="EFA81624.1"/>
    <property type="molecule type" value="Genomic_DNA"/>
</dbReference>
<dbReference type="InterPro" id="IPR003593">
    <property type="entry name" value="AAA+_ATPase"/>
</dbReference>
<comment type="similarity">
    <text evidence="2">In the N-terminal section; belongs to the AAA ATPase family.</text>
</comment>
<dbReference type="Proteomes" id="UP000001396">
    <property type="component" value="Unassembled WGS sequence"/>
</dbReference>
<dbReference type="SMART" id="SM00382">
    <property type="entry name" value="AAA"/>
    <property type="match status" value="1"/>
</dbReference>
<keyword evidence="5" id="KW-0378">Hydrolase</keyword>
<dbReference type="Pfam" id="PF17862">
    <property type="entry name" value="AAA_lid_3"/>
    <property type="match status" value="1"/>
</dbReference>
<keyword evidence="4" id="KW-0547">Nucleotide-binding</keyword>
<dbReference type="InterPro" id="IPR041569">
    <property type="entry name" value="AAA_lid_3"/>
</dbReference>
<dbReference type="InterPro" id="IPR027417">
    <property type="entry name" value="P-loop_NTPase"/>
</dbReference>
<dbReference type="Gene3D" id="3.40.50.300">
    <property type="entry name" value="P-loop containing nucleotide triphosphate hydrolases"/>
    <property type="match status" value="2"/>
</dbReference>
<evidence type="ECO:0000256" key="5">
    <source>
        <dbReference type="ARBA" id="ARBA00022801"/>
    </source>
</evidence>
<dbReference type="GO" id="GO:0003924">
    <property type="term" value="F:GTPase activity"/>
    <property type="evidence" value="ECO:0007669"/>
    <property type="project" value="InterPro"/>
</dbReference>
<dbReference type="FunCoup" id="D3BAN7">
    <property type="interactions" value="323"/>
</dbReference>
<dbReference type="GO" id="GO:0004222">
    <property type="term" value="F:metalloendopeptidase activity"/>
    <property type="evidence" value="ECO:0007669"/>
    <property type="project" value="InterPro"/>
</dbReference>
<evidence type="ECO:0000256" key="4">
    <source>
        <dbReference type="ARBA" id="ARBA00022741"/>
    </source>
</evidence>
<dbReference type="Gene3D" id="1.20.58.760">
    <property type="entry name" value="Peptidase M41"/>
    <property type="match status" value="1"/>
</dbReference>
<dbReference type="GO" id="GO:0005525">
    <property type="term" value="F:GTP binding"/>
    <property type="evidence" value="ECO:0007669"/>
    <property type="project" value="InterPro"/>
</dbReference>
<dbReference type="GO" id="GO:0005524">
    <property type="term" value="F:ATP binding"/>
    <property type="evidence" value="ECO:0007669"/>
    <property type="project" value="UniProtKB-KW"/>
</dbReference>
<dbReference type="GeneID" id="31361099"/>
<dbReference type="InterPro" id="IPR003960">
    <property type="entry name" value="ATPase_AAA_CS"/>
</dbReference>
<sequence length="845" mass="95143">MQTFDEDVDAEKMLKIIVIGNTNVGKTSIINNLCYDQTLASINTCYFNDANAALVVMDSTKLDCTVSAKNWKKELDKNFPNEPIPTFLLANKFDLISDDPDLEMLTSKFQKFSNENNFDDWAFTSARDGSGILETVENLVTLTIKQTMYRTTKDRDSFRLSDPPPTNITLPKEKKRYNYDLRNDIRVKMFVLSKLISNTTRNKLLSNININNNSCLPVLLKNNQFNSLSTSNTTHSLKHRLNIINNDNCKIKNYYNSQNNYNNKSILFSRSIVSKFENNNNNNNANNNLGQQRHSYSTARSKALNKADENPKDENAQELLYHELMDMGDYETIISRFESMAYASNEECIRYYFMSLVYSKKLNKANISLLKDLEGYSLKFGTTDDVKEKINQQPIIPLVKISDLGTVKMSTFDRISSMIWLPLLCLLVYYIMKDSDESSSKQSSVAKEYSEASNSATFEDVKGIDEVKHELEEIVDYLKNPEKYDRIGAKLPKGILMSGEPGTGKTLLARAIAGEAEIPFFYTAGSSFDEKYVGVGAKRVRELFDLAKSKQPCIIFIDEIDAVGKSRHSTHFNETLLQLLSEMDGFSQNNKVMVIGATNSPESLDPALTRPGRFDRLIAVPIPDFKGRKEIVDFYLSKVVHDRNEISSERIARATPGFTGADISNLINTAAIKAVLHGKDQVSLKLIDEARDDILMGRARKSAIISEEVRKNTAYHEAGHALVAALSDCADPIHKATIVQRGHALGMVSQLPENDHMQFTRKQMMTRLAICLAGRAAEEIFFGHDNVTSGASSDFQQASKLAFSMITKWGMSDKLGFTYHQDKMSPEIMNIVDNEVKLLLDIAPD</sequence>
<organism evidence="8 9">
    <name type="scientific">Heterostelium pallidum (strain ATCC 26659 / Pp 5 / PN500)</name>
    <name type="common">Cellular slime mold</name>
    <name type="synonym">Polysphondylium pallidum</name>
    <dbReference type="NCBI Taxonomy" id="670386"/>
    <lineage>
        <taxon>Eukaryota</taxon>
        <taxon>Amoebozoa</taxon>
        <taxon>Evosea</taxon>
        <taxon>Eumycetozoa</taxon>
        <taxon>Dictyostelia</taxon>
        <taxon>Acytosteliales</taxon>
        <taxon>Acytosteliaceae</taxon>
        <taxon>Heterostelium</taxon>
    </lineage>
</organism>
<dbReference type="MEROPS" id="M41.A16"/>
<reference evidence="8 9" key="1">
    <citation type="journal article" date="2011" name="Genome Res.">
        <title>Phylogeny-wide analysis of social amoeba genomes highlights ancient origins for complex intercellular communication.</title>
        <authorList>
            <person name="Heidel A.J."/>
            <person name="Lawal H.M."/>
            <person name="Felder M."/>
            <person name="Schilde C."/>
            <person name="Helps N.R."/>
            <person name="Tunggal B."/>
            <person name="Rivero F."/>
            <person name="John U."/>
            <person name="Schleicher M."/>
            <person name="Eichinger L."/>
            <person name="Platzer M."/>
            <person name="Noegel A.A."/>
            <person name="Schaap P."/>
            <person name="Gloeckner G."/>
        </authorList>
    </citation>
    <scope>NUCLEOTIDE SEQUENCE [LARGE SCALE GENOMIC DNA]</scope>
    <source>
        <strain evidence="9">ATCC 26659 / Pp 5 / PN500</strain>
    </source>
</reference>
<dbReference type="InterPro" id="IPR001806">
    <property type="entry name" value="Small_GTPase"/>
</dbReference>
<evidence type="ECO:0000313" key="9">
    <source>
        <dbReference type="Proteomes" id="UP000001396"/>
    </source>
</evidence>
<dbReference type="FunFam" id="1.10.8.60:FF:000001">
    <property type="entry name" value="ATP-dependent zinc metalloprotease FtsH"/>
    <property type="match status" value="1"/>
</dbReference>
<dbReference type="Gene3D" id="1.10.8.60">
    <property type="match status" value="1"/>
</dbReference>
<keyword evidence="8" id="KW-0482">Metalloprotease</keyword>
<protein>
    <submittedName>
        <fullName evidence="8">ATP-dependent metalloprotease</fullName>
    </submittedName>
</protein>
<dbReference type="GO" id="GO:0007005">
    <property type="term" value="P:mitochondrion organization"/>
    <property type="evidence" value="ECO:0007669"/>
    <property type="project" value="TreeGrafter"/>
</dbReference>
<dbReference type="InterPro" id="IPR003959">
    <property type="entry name" value="ATPase_AAA_core"/>
</dbReference>
<dbReference type="OMA" id="FTRKQMM"/>
<dbReference type="PANTHER" id="PTHR23076:SF78">
    <property type="entry name" value="ATP-DEPENDENT METALLOPROTEASE"/>
    <property type="match status" value="1"/>
</dbReference>
<evidence type="ECO:0000256" key="3">
    <source>
        <dbReference type="ARBA" id="ARBA00022670"/>
    </source>
</evidence>
<dbReference type="RefSeq" id="XP_020433741.1">
    <property type="nucleotide sequence ID" value="XM_020576492.1"/>
</dbReference>
<dbReference type="Pfam" id="PF00071">
    <property type="entry name" value="Ras"/>
    <property type="match status" value="1"/>
</dbReference>
<evidence type="ECO:0000256" key="1">
    <source>
        <dbReference type="ARBA" id="ARBA00010044"/>
    </source>
</evidence>
<dbReference type="InterPro" id="IPR048438">
    <property type="entry name" value="Yme1-like_N"/>
</dbReference>
<evidence type="ECO:0000313" key="8">
    <source>
        <dbReference type="EMBL" id="EFA81624.1"/>
    </source>
</evidence>
<evidence type="ECO:0000256" key="6">
    <source>
        <dbReference type="ARBA" id="ARBA00022840"/>
    </source>
</evidence>
<keyword evidence="6" id="KW-0067">ATP-binding</keyword>
<dbReference type="Pfam" id="PF00004">
    <property type="entry name" value="AAA"/>
    <property type="match status" value="1"/>
</dbReference>
<dbReference type="PANTHER" id="PTHR23076">
    <property type="entry name" value="METALLOPROTEASE M41 FTSH"/>
    <property type="match status" value="1"/>
</dbReference>
<dbReference type="InParanoid" id="D3BAN7"/>
<dbReference type="STRING" id="670386.D3BAN7"/>